<evidence type="ECO:0000256" key="2">
    <source>
        <dbReference type="ARBA" id="ARBA00023008"/>
    </source>
</evidence>
<dbReference type="Proteomes" id="UP000290889">
    <property type="component" value="Chromosome"/>
</dbReference>
<dbReference type="InterPro" id="IPR003782">
    <property type="entry name" value="SCO1/SenC"/>
</dbReference>
<dbReference type="Gene3D" id="3.40.30.10">
    <property type="entry name" value="Glutaredoxin"/>
    <property type="match status" value="1"/>
</dbReference>
<proteinExistence type="inferred from homology"/>
<evidence type="ECO:0000313" key="7">
    <source>
        <dbReference type="EMBL" id="QBA63741.1"/>
    </source>
</evidence>
<protein>
    <submittedName>
        <fullName evidence="7">SCO family protein</fullName>
    </submittedName>
</protein>
<keyword evidence="2 3" id="KW-0186">Copper</keyword>
<evidence type="ECO:0000256" key="3">
    <source>
        <dbReference type="PIRSR" id="PIRSR603782-1"/>
    </source>
</evidence>
<keyword evidence="5" id="KW-0812">Transmembrane</keyword>
<evidence type="ECO:0000256" key="5">
    <source>
        <dbReference type="SAM" id="Phobius"/>
    </source>
</evidence>
<comment type="similarity">
    <text evidence="1">Belongs to the SCO1/2 family.</text>
</comment>
<name>A0A411E7Q0_9FLAO</name>
<evidence type="ECO:0000313" key="8">
    <source>
        <dbReference type="Proteomes" id="UP000290889"/>
    </source>
</evidence>
<keyword evidence="5" id="KW-1133">Transmembrane helix</keyword>
<feature type="domain" description="Thioredoxin" evidence="6">
    <location>
        <begin position="53"/>
        <end position="217"/>
    </location>
</feature>
<feature type="transmembrane region" description="Helical" evidence="5">
    <location>
        <begin position="6"/>
        <end position="24"/>
    </location>
</feature>
<dbReference type="InterPro" id="IPR013766">
    <property type="entry name" value="Thioredoxin_domain"/>
</dbReference>
<feature type="binding site" evidence="3">
    <location>
        <position position="91"/>
    </location>
    <ligand>
        <name>Cu cation</name>
        <dbReference type="ChEBI" id="CHEBI:23378"/>
    </ligand>
</feature>
<dbReference type="EMBL" id="CP035544">
    <property type="protein sequence ID" value="QBA63741.1"/>
    <property type="molecule type" value="Genomic_DNA"/>
</dbReference>
<feature type="disulfide bond" description="Redox-active" evidence="4">
    <location>
        <begin position="91"/>
        <end position="95"/>
    </location>
</feature>
<gene>
    <name evidence="7" type="ORF">EQY75_03820</name>
</gene>
<dbReference type="GO" id="GO:0046872">
    <property type="term" value="F:metal ion binding"/>
    <property type="evidence" value="ECO:0007669"/>
    <property type="project" value="UniProtKB-KW"/>
</dbReference>
<dbReference type="PROSITE" id="PS51352">
    <property type="entry name" value="THIOREDOXIN_2"/>
    <property type="match status" value="1"/>
</dbReference>
<keyword evidence="5" id="KW-0472">Membrane</keyword>
<evidence type="ECO:0000256" key="4">
    <source>
        <dbReference type="PIRSR" id="PIRSR603782-2"/>
    </source>
</evidence>
<dbReference type="KEGG" id="mur:EQY75_03820"/>
<reference evidence="7 8" key="1">
    <citation type="submission" date="2019-01" db="EMBL/GenBank/DDBJ databases">
        <title>Muriicola soli sp. nov., isolated from soil.</title>
        <authorList>
            <person name="Kang H.J."/>
            <person name="Kim S.B."/>
        </authorList>
    </citation>
    <scope>NUCLEOTIDE SEQUENCE [LARGE SCALE GENOMIC DNA]</scope>
    <source>
        <strain evidence="7 8">MMS17-SY002</strain>
    </source>
</reference>
<keyword evidence="8" id="KW-1185">Reference proteome</keyword>
<dbReference type="SUPFAM" id="SSF52833">
    <property type="entry name" value="Thioredoxin-like"/>
    <property type="match status" value="1"/>
</dbReference>
<dbReference type="OrthoDB" id="9811998at2"/>
<dbReference type="RefSeq" id="WP_129603018.1">
    <property type="nucleotide sequence ID" value="NZ_CP035544.1"/>
</dbReference>
<organism evidence="7 8">
    <name type="scientific">Muriicola soli</name>
    <dbReference type="NCBI Taxonomy" id="2507538"/>
    <lineage>
        <taxon>Bacteria</taxon>
        <taxon>Pseudomonadati</taxon>
        <taxon>Bacteroidota</taxon>
        <taxon>Flavobacteriia</taxon>
        <taxon>Flavobacteriales</taxon>
        <taxon>Flavobacteriaceae</taxon>
        <taxon>Muriicola</taxon>
    </lineage>
</organism>
<feature type="binding site" evidence="3">
    <location>
        <position position="180"/>
    </location>
    <ligand>
        <name>Cu cation</name>
        <dbReference type="ChEBI" id="CHEBI:23378"/>
    </ligand>
</feature>
<accession>A0A411E7Q0</accession>
<feature type="binding site" evidence="3">
    <location>
        <position position="95"/>
    </location>
    <ligand>
        <name>Cu cation</name>
        <dbReference type="ChEBI" id="CHEBI:23378"/>
    </ligand>
</feature>
<evidence type="ECO:0000256" key="1">
    <source>
        <dbReference type="ARBA" id="ARBA00010996"/>
    </source>
</evidence>
<dbReference type="InterPro" id="IPR036249">
    <property type="entry name" value="Thioredoxin-like_sf"/>
</dbReference>
<dbReference type="CDD" id="cd02968">
    <property type="entry name" value="SCO"/>
    <property type="match status" value="1"/>
</dbReference>
<dbReference type="Pfam" id="PF02630">
    <property type="entry name" value="SCO1-SenC"/>
    <property type="match status" value="1"/>
</dbReference>
<sequence>MKLNKILLPTVICIAGLAIYLLYFRGSNTANEPKIYNPADLNPMLVDLDYQDVNKGYYVKDFRLINQNADTITHADYDGKIYVVDFFFTRCPSICPLMTKNMEALQTIFYDNDMVQLLSISVTPTLDSVEVLKRYAKMHNASSSKWNITTGDKRHIYDLARKSYFAVLDEGDGGLQDFIHTPNFILVDTQRQIRGIYNGTRSDEILRLKDDIELLLN</sequence>
<dbReference type="PANTHER" id="PTHR12151:SF25">
    <property type="entry name" value="LINALOOL DEHYDRATASE_ISOMERASE DOMAIN-CONTAINING PROTEIN"/>
    <property type="match status" value="1"/>
</dbReference>
<dbReference type="AlphaFoldDB" id="A0A411E7Q0"/>
<evidence type="ECO:0000259" key="6">
    <source>
        <dbReference type="PROSITE" id="PS51352"/>
    </source>
</evidence>
<dbReference type="PANTHER" id="PTHR12151">
    <property type="entry name" value="ELECTRON TRANSPORT PROTIN SCO1/SENC FAMILY MEMBER"/>
    <property type="match status" value="1"/>
</dbReference>
<keyword evidence="3" id="KW-0479">Metal-binding</keyword>
<keyword evidence="4" id="KW-1015">Disulfide bond</keyword>